<dbReference type="GO" id="GO:0005634">
    <property type="term" value="C:nucleus"/>
    <property type="evidence" value="ECO:0007669"/>
    <property type="project" value="UniProtKB-SubCell"/>
</dbReference>
<comment type="subcellular location">
    <subcellularLocation>
        <location evidence="1">Nucleus</location>
    </subcellularLocation>
</comment>
<reference evidence="2 3" key="1">
    <citation type="journal article" date="2019" name="Plant Biotechnol. J.">
        <title>The red bayberry genome and genetic basis of sex determination.</title>
        <authorList>
            <person name="Jia H.M."/>
            <person name="Jia H.J."/>
            <person name="Cai Q.L."/>
            <person name="Wang Y."/>
            <person name="Zhao H.B."/>
            <person name="Yang W.F."/>
            <person name="Wang G.Y."/>
            <person name="Li Y.H."/>
            <person name="Zhan D.L."/>
            <person name="Shen Y.T."/>
            <person name="Niu Q.F."/>
            <person name="Chang L."/>
            <person name="Qiu J."/>
            <person name="Zhao L."/>
            <person name="Xie H.B."/>
            <person name="Fu W.Y."/>
            <person name="Jin J."/>
            <person name="Li X.W."/>
            <person name="Jiao Y."/>
            <person name="Zhou C.C."/>
            <person name="Tu T."/>
            <person name="Chai C.Y."/>
            <person name="Gao J.L."/>
            <person name="Fan L.J."/>
            <person name="van de Weg E."/>
            <person name="Wang J.Y."/>
            <person name="Gao Z.S."/>
        </authorList>
    </citation>
    <scope>NUCLEOTIDE SEQUENCE [LARGE SCALE GENOMIC DNA]</scope>
    <source>
        <tissue evidence="2">Leaves</tissue>
    </source>
</reference>
<organism evidence="2 3">
    <name type="scientific">Morella rubra</name>
    <name type="common">Chinese bayberry</name>
    <dbReference type="NCBI Taxonomy" id="262757"/>
    <lineage>
        <taxon>Eukaryota</taxon>
        <taxon>Viridiplantae</taxon>
        <taxon>Streptophyta</taxon>
        <taxon>Embryophyta</taxon>
        <taxon>Tracheophyta</taxon>
        <taxon>Spermatophyta</taxon>
        <taxon>Magnoliopsida</taxon>
        <taxon>eudicotyledons</taxon>
        <taxon>Gunneridae</taxon>
        <taxon>Pentapetalae</taxon>
        <taxon>rosids</taxon>
        <taxon>fabids</taxon>
        <taxon>Fagales</taxon>
        <taxon>Myricaceae</taxon>
        <taxon>Morella</taxon>
    </lineage>
</organism>
<sequence length="171" mass="19097">MSRIGSRDIDVEGEALGTVKREVNRDESAAGHDDNTRASQFNRQLLRCRCLTVMNLINDEREDLTRADLDKFSSIIQEVERLHELGILFPFQEVSVLPKKKKKPREQVAAAESHFDEGITAAEFVNCLLNEYGQSPGGVAHQDNDEIVVCWIDIGLAIVAIFSKAYGCSTM</sequence>
<dbReference type="InterPro" id="IPR027786">
    <property type="entry name" value="Nse4/EID"/>
</dbReference>
<dbReference type="OrthoDB" id="361242at2759"/>
<dbReference type="AlphaFoldDB" id="A0A6A1WNU5"/>
<name>A0A6A1WNU5_9ROSI</name>
<dbReference type="GO" id="GO:0006310">
    <property type="term" value="P:DNA recombination"/>
    <property type="evidence" value="ECO:0007669"/>
    <property type="project" value="UniProtKB-UniRule"/>
</dbReference>
<keyword evidence="1" id="KW-0539">Nucleus</keyword>
<gene>
    <name evidence="2" type="ORF">CJ030_MR1G023599</name>
</gene>
<comment type="subunit">
    <text evidence="1">Component of the SMC5-SMC6 complex.</text>
</comment>
<accession>A0A6A1WNU5</accession>
<comment type="caution">
    <text evidence="2">The sequence shown here is derived from an EMBL/GenBank/DDBJ whole genome shotgun (WGS) entry which is preliminary data.</text>
</comment>
<keyword evidence="1" id="KW-0227">DNA damage</keyword>
<protein>
    <recommendedName>
        <fullName evidence="1">Non-structural maintenance of chromosomes element 4</fullName>
    </recommendedName>
</protein>
<dbReference type="GO" id="GO:0006281">
    <property type="term" value="P:DNA repair"/>
    <property type="evidence" value="ECO:0007669"/>
    <property type="project" value="UniProtKB-UniRule"/>
</dbReference>
<comment type="similarity">
    <text evidence="1">Belongs to the NSE4 family.</text>
</comment>
<dbReference type="GO" id="GO:0030915">
    <property type="term" value="C:Smc5-Smc6 complex"/>
    <property type="evidence" value="ECO:0007669"/>
    <property type="project" value="UniProtKB-UniRule"/>
</dbReference>
<keyword evidence="1" id="KW-0234">DNA repair</keyword>
<evidence type="ECO:0000313" key="2">
    <source>
        <dbReference type="EMBL" id="KAB1226226.1"/>
    </source>
</evidence>
<proteinExistence type="inferred from homology"/>
<comment type="function">
    <text evidence="1">Component of the SMC5-SMC6 complex, that promotes sister chromatid alignment after DNA damage and facilitates double-stranded DNA breaks (DSBs) repair via homologous recombination between sister chromatids.</text>
</comment>
<dbReference type="Proteomes" id="UP000516437">
    <property type="component" value="Chromosome 1"/>
</dbReference>
<keyword evidence="3" id="KW-1185">Reference proteome</keyword>
<dbReference type="PANTHER" id="PTHR16140:SF0">
    <property type="entry name" value="NON-STRUCTURAL MAINTENANCE OF CHROMOSOMES ELEMENT 4"/>
    <property type="match status" value="1"/>
</dbReference>
<dbReference type="PANTHER" id="PTHR16140">
    <property type="entry name" value="NON-STRUCTURAL MAINTENANCE OF CHROMOSOMES ELEMENT 4"/>
    <property type="match status" value="1"/>
</dbReference>
<keyword evidence="1" id="KW-0233">DNA recombination</keyword>
<evidence type="ECO:0000256" key="1">
    <source>
        <dbReference type="RuleBase" id="RU365071"/>
    </source>
</evidence>
<evidence type="ECO:0000313" key="3">
    <source>
        <dbReference type="Proteomes" id="UP000516437"/>
    </source>
</evidence>
<dbReference type="EMBL" id="RXIC02000019">
    <property type="protein sequence ID" value="KAB1226226.1"/>
    <property type="molecule type" value="Genomic_DNA"/>
</dbReference>